<name>A0A4R6U3J4_9GAMM</name>
<evidence type="ECO:0000313" key="2">
    <source>
        <dbReference type="Proteomes" id="UP000294575"/>
    </source>
</evidence>
<proteinExistence type="predicted"/>
<comment type="caution">
    <text evidence="1">The sequence shown here is derived from an EMBL/GenBank/DDBJ whole genome shotgun (WGS) entry which is preliminary data.</text>
</comment>
<accession>A0A4R6U3J4</accession>
<dbReference type="AlphaFoldDB" id="A0A4R6U3J4"/>
<dbReference type="Proteomes" id="UP000294575">
    <property type="component" value="Unassembled WGS sequence"/>
</dbReference>
<protein>
    <submittedName>
        <fullName evidence="1">Uncharacterized protein DUF4160</fullName>
    </submittedName>
</protein>
<dbReference type="RefSeq" id="WP_101497706.1">
    <property type="nucleotide sequence ID" value="NZ_LNJZ01000009.1"/>
</dbReference>
<sequence>MPTLLIYQGYKFFFYANDHPPAHIHVMKAGRWAKIELGSTRVVYSSLKANEMRMVSMLLARHKNEFQEAWDDWFQR</sequence>
<reference evidence="1 2" key="1">
    <citation type="submission" date="2019-03" db="EMBL/GenBank/DDBJ databases">
        <title>Genomic Encyclopedia of Type Strains, Phase IV (KMG-IV): sequencing the most valuable type-strain genomes for metagenomic binning, comparative biology and taxonomic classification.</title>
        <authorList>
            <person name="Goeker M."/>
        </authorList>
    </citation>
    <scope>NUCLEOTIDE SEQUENCE [LARGE SCALE GENOMIC DNA]</scope>
    <source>
        <strain evidence="1 2">DSM 28679</strain>
    </source>
</reference>
<gene>
    <name evidence="1" type="ORF">DFQ45_103153</name>
</gene>
<dbReference type="OrthoDB" id="122670at2"/>
<keyword evidence="2" id="KW-1185">Reference proteome</keyword>
<organism evidence="1 2">
    <name type="scientific">Thiopseudomonas denitrificans</name>
    <dbReference type="NCBI Taxonomy" id="1501432"/>
    <lineage>
        <taxon>Bacteria</taxon>
        <taxon>Pseudomonadati</taxon>
        <taxon>Pseudomonadota</taxon>
        <taxon>Gammaproteobacteria</taxon>
        <taxon>Pseudomonadales</taxon>
        <taxon>Pseudomonadaceae</taxon>
        <taxon>Thiopseudomonas</taxon>
    </lineage>
</organism>
<dbReference type="InterPro" id="IPR025427">
    <property type="entry name" value="DUF4160"/>
</dbReference>
<evidence type="ECO:0000313" key="1">
    <source>
        <dbReference type="EMBL" id="TDQ38985.1"/>
    </source>
</evidence>
<dbReference type="EMBL" id="SNYK01000003">
    <property type="protein sequence ID" value="TDQ38985.1"/>
    <property type="molecule type" value="Genomic_DNA"/>
</dbReference>
<dbReference type="Pfam" id="PF13711">
    <property type="entry name" value="DUF4160"/>
    <property type="match status" value="1"/>
</dbReference>